<sequence length="434" mass="49958">MLEHVQHSENVLFVHDFQYNLMSVSKDLSNGRIKGIGKEKYGLYLFLPKDEQEEMSRGLNAQKKGVDVSLWHRRYFFKTVHIQFGTMVKTVRSDNGEWSTERKHRHNLEVAMAIRFQGHIPVRFWGHCVLAALYIINRLPSVVLARAVKAVLMGYSNVTKGYLLYNLENKEFFEDVYPNHPSHFADVDSIIPTYIVDALQPPIFVKADPQATDMQPHVMPTNANQLLDTPIVTSSPVDHQEQHDTSPSFFHADVEPGAPQDRIAPHTHTNEDNVFEEPELYSSDISTPLRRSGRVTKQPLWLTDYLVYLPPGKTPIGCRWVYKVKLRADREIERFKARLVAKGYSQKEGLDYNETFSPVVKIATVRTTLSLAAMQHWHIQQIDVYNTFLQGDLDDGVYMELPQRFSSQGETIGRCKLVCRLVKSLYWLKQASRQ</sequence>
<reference evidence="1" key="1">
    <citation type="journal article" date="2014" name="Nat. Commun.">
        <title>The tobacco genome sequence and its comparison with those of tomato and potato.</title>
        <authorList>
            <person name="Sierro N."/>
            <person name="Battey J.N."/>
            <person name="Ouadi S."/>
            <person name="Bakaher N."/>
            <person name="Bovet L."/>
            <person name="Willig A."/>
            <person name="Goepfert S."/>
            <person name="Peitsch M.C."/>
            <person name="Ivanov N.V."/>
        </authorList>
    </citation>
    <scope>NUCLEOTIDE SEQUENCE [LARGE SCALE GENOMIC DNA]</scope>
</reference>
<evidence type="ECO:0000313" key="2">
    <source>
        <dbReference type="RefSeq" id="XP_075101812.1"/>
    </source>
</evidence>
<dbReference type="RefSeq" id="XP_075101812.1">
    <property type="nucleotide sequence ID" value="XM_075245711.1"/>
</dbReference>
<name>A0AC58TX49_TOBAC</name>
<protein>
    <submittedName>
        <fullName evidence="2">Uncharacterized protein LOC142177240</fullName>
    </submittedName>
</protein>
<gene>
    <name evidence="2" type="primary">LOC142177240</name>
</gene>
<accession>A0AC58TX49</accession>
<organism evidence="1 2">
    <name type="scientific">Nicotiana tabacum</name>
    <name type="common">Common tobacco</name>
    <dbReference type="NCBI Taxonomy" id="4097"/>
    <lineage>
        <taxon>Eukaryota</taxon>
        <taxon>Viridiplantae</taxon>
        <taxon>Streptophyta</taxon>
        <taxon>Embryophyta</taxon>
        <taxon>Tracheophyta</taxon>
        <taxon>Spermatophyta</taxon>
        <taxon>Magnoliopsida</taxon>
        <taxon>eudicotyledons</taxon>
        <taxon>Gunneridae</taxon>
        <taxon>Pentapetalae</taxon>
        <taxon>asterids</taxon>
        <taxon>lamiids</taxon>
        <taxon>Solanales</taxon>
        <taxon>Solanaceae</taxon>
        <taxon>Nicotianoideae</taxon>
        <taxon>Nicotianeae</taxon>
        <taxon>Nicotiana</taxon>
    </lineage>
</organism>
<proteinExistence type="predicted"/>
<reference evidence="2" key="2">
    <citation type="submission" date="2025-08" db="UniProtKB">
        <authorList>
            <consortium name="RefSeq"/>
        </authorList>
    </citation>
    <scope>IDENTIFICATION</scope>
    <source>
        <tissue evidence="2">Leaf</tissue>
    </source>
</reference>
<keyword evidence="1" id="KW-1185">Reference proteome</keyword>
<dbReference type="Proteomes" id="UP000790787">
    <property type="component" value="Chromosome 23"/>
</dbReference>
<evidence type="ECO:0000313" key="1">
    <source>
        <dbReference type="Proteomes" id="UP000790787"/>
    </source>
</evidence>